<dbReference type="InterPro" id="IPR004813">
    <property type="entry name" value="OPT"/>
</dbReference>
<reference evidence="8" key="1">
    <citation type="submission" date="2020-10" db="EMBL/GenBank/DDBJ databases">
        <authorList>
            <person name="Han B."/>
            <person name="Lu T."/>
            <person name="Zhao Q."/>
            <person name="Huang X."/>
            <person name="Zhao Y."/>
        </authorList>
    </citation>
    <scope>NUCLEOTIDE SEQUENCE</scope>
</reference>
<name>A0A811PQI8_9POAL</name>
<dbReference type="PANTHER" id="PTHR31645:SF10">
    <property type="entry name" value="METAL-NICOTIANAMINE TRANSPORTER YSL7-RELATED"/>
    <property type="match status" value="1"/>
</dbReference>
<sequence>MEQVDCVQEGVSTERAFEADPIPSLSETITPRSIVVSFILGVALCAVAMKISLSSGFVPSLTVPAGLIGFYLIRAWFRALDCFELPYQPFTRQENTVIQTCVVAFAFCHYIQLVYIYISTACKTLFTILCHVVIQLYGLLNVSHSYLGGFGTYILAMGKNAAGGDTRDEKNIIEPSIGRLIAFLFLVSFSGLFILMPFRKAMIIRHRLTFPSGMATAHLINSFHTPQGVNKARHWFFTAAKDCGFKVFPIFGLEAYKHGFYFDFSMSNIGIGMLCPYIITVSMFIGCVISWGIISPYLATKAGIWYPSNISSSSLNGIRGYKVFIGVSMILADGLFNFLSIVLCTLYSMCQRRKQPMQGDNEVDSDTQLPFHCLNAAELQKTKKSFGDRRRAQVFLRDHISNSVNIICYILLSVVSTIAIPYLYPQMKHIHVALIYLVAPVIAFCDAYAFGVTDMNLSSTYGKLAMVLIGSSVGRNDGGVIAGLVSCGIVMGAMSNSNNLMQDLKTGYLTLTSPHVVFISQAIGTAFGCIINPVMFWIFYKVQNGDADIFDAPYARVYRSIAMLSAGQNALPMHSLWLCKLFFALALVLSMFREVATWKQWRVAQYIPSTICVAIAIVVPARIPIDMFVGSLVLYLWRWANPSKAPAFSMAVASGMVCGDGLGMLLSSTMALTQVRAPLCIKFLSRTDNVKLDAFLATLPMT</sequence>
<proteinExistence type="inferred from homology"/>
<dbReference type="GO" id="GO:0016020">
    <property type="term" value="C:membrane"/>
    <property type="evidence" value="ECO:0007669"/>
    <property type="project" value="UniProtKB-SubCell"/>
</dbReference>
<dbReference type="EMBL" id="CAJGYO010000007">
    <property type="protein sequence ID" value="CAD6248415.1"/>
    <property type="molecule type" value="Genomic_DNA"/>
</dbReference>
<evidence type="ECO:0000256" key="7">
    <source>
        <dbReference type="SAM" id="Phobius"/>
    </source>
</evidence>
<feature type="transmembrane region" description="Helical" evidence="7">
    <location>
        <begin position="645"/>
        <end position="666"/>
    </location>
</feature>
<feature type="transmembrane region" description="Helical" evidence="7">
    <location>
        <begin position="56"/>
        <end position="77"/>
    </location>
</feature>
<dbReference type="OrthoDB" id="627262at2759"/>
<feature type="transmembrane region" description="Helical" evidence="7">
    <location>
        <begin position="177"/>
        <end position="198"/>
    </location>
</feature>
<evidence type="ECO:0008006" key="10">
    <source>
        <dbReference type="Google" id="ProtNLM"/>
    </source>
</evidence>
<evidence type="ECO:0000256" key="2">
    <source>
        <dbReference type="ARBA" id="ARBA00010276"/>
    </source>
</evidence>
<dbReference type="PANTHER" id="PTHR31645">
    <property type="entry name" value="OLIGOPEPTIDE TRANSPORTER YGL114W-RELATED"/>
    <property type="match status" value="1"/>
</dbReference>
<dbReference type="AlphaFoldDB" id="A0A811PQI8"/>
<evidence type="ECO:0000313" key="9">
    <source>
        <dbReference type="Proteomes" id="UP000604825"/>
    </source>
</evidence>
<evidence type="ECO:0000256" key="1">
    <source>
        <dbReference type="ARBA" id="ARBA00004141"/>
    </source>
</evidence>
<evidence type="ECO:0000256" key="4">
    <source>
        <dbReference type="ARBA" id="ARBA00022692"/>
    </source>
</evidence>
<feature type="transmembrane region" description="Helical" evidence="7">
    <location>
        <begin position="516"/>
        <end position="540"/>
    </location>
</feature>
<feature type="transmembrane region" description="Helical" evidence="7">
    <location>
        <begin position="29"/>
        <end position="49"/>
    </location>
</feature>
<keyword evidence="3" id="KW-0813">Transport</keyword>
<feature type="transmembrane region" description="Helical" evidence="7">
    <location>
        <begin position="406"/>
        <end position="424"/>
    </location>
</feature>
<feature type="transmembrane region" description="Helical" evidence="7">
    <location>
        <begin position="604"/>
        <end position="625"/>
    </location>
</feature>
<comment type="subcellular location">
    <subcellularLocation>
        <location evidence="1">Membrane</location>
        <topology evidence="1">Multi-pass membrane protein</topology>
    </subcellularLocation>
</comment>
<dbReference type="NCBIfam" id="TIGR00728">
    <property type="entry name" value="OPT_sfam"/>
    <property type="match status" value="1"/>
</dbReference>
<dbReference type="Pfam" id="PF03169">
    <property type="entry name" value="OPT"/>
    <property type="match status" value="2"/>
</dbReference>
<comment type="caution">
    <text evidence="8">The sequence shown here is derived from an EMBL/GenBank/DDBJ whole genome shotgun (WGS) entry which is preliminary data.</text>
</comment>
<keyword evidence="9" id="KW-1185">Reference proteome</keyword>
<protein>
    <recommendedName>
        <fullName evidence="10">Metal-nicotianamine transporter YSL7</fullName>
    </recommendedName>
</protein>
<gene>
    <name evidence="8" type="ORF">NCGR_LOCUS32550</name>
</gene>
<dbReference type="GO" id="GO:0035673">
    <property type="term" value="F:oligopeptide transmembrane transporter activity"/>
    <property type="evidence" value="ECO:0007669"/>
    <property type="project" value="InterPro"/>
</dbReference>
<evidence type="ECO:0000313" key="8">
    <source>
        <dbReference type="EMBL" id="CAD6248415.1"/>
    </source>
</evidence>
<evidence type="ECO:0000256" key="5">
    <source>
        <dbReference type="ARBA" id="ARBA00022989"/>
    </source>
</evidence>
<accession>A0A811PQI8</accession>
<feature type="transmembrane region" description="Helical" evidence="7">
    <location>
        <begin position="97"/>
        <end position="118"/>
    </location>
</feature>
<keyword evidence="4 7" id="KW-0812">Transmembrane</keyword>
<keyword evidence="6 7" id="KW-0472">Membrane</keyword>
<feature type="transmembrane region" description="Helical" evidence="7">
    <location>
        <begin position="430"/>
        <end position="450"/>
    </location>
</feature>
<organism evidence="8 9">
    <name type="scientific">Miscanthus lutarioriparius</name>
    <dbReference type="NCBI Taxonomy" id="422564"/>
    <lineage>
        <taxon>Eukaryota</taxon>
        <taxon>Viridiplantae</taxon>
        <taxon>Streptophyta</taxon>
        <taxon>Embryophyta</taxon>
        <taxon>Tracheophyta</taxon>
        <taxon>Spermatophyta</taxon>
        <taxon>Magnoliopsida</taxon>
        <taxon>Liliopsida</taxon>
        <taxon>Poales</taxon>
        <taxon>Poaceae</taxon>
        <taxon>PACMAD clade</taxon>
        <taxon>Panicoideae</taxon>
        <taxon>Andropogonodae</taxon>
        <taxon>Andropogoneae</taxon>
        <taxon>Saccharinae</taxon>
        <taxon>Miscanthus</taxon>
    </lineage>
</organism>
<dbReference type="InterPro" id="IPR045035">
    <property type="entry name" value="YSL-like"/>
</dbReference>
<dbReference type="Proteomes" id="UP000604825">
    <property type="component" value="Unassembled WGS sequence"/>
</dbReference>
<comment type="similarity">
    <text evidence="2">Belongs to the YSL (TC 2.A.67.2) family.</text>
</comment>
<keyword evidence="5 7" id="KW-1133">Transmembrane helix</keyword>
<feature type="transmembrane region" description="Helical" evidence="7">
    <location>
        <begin position="125"/>
        <end position="147"/>
    </location>
</feature>
<feature type="transmembrane region" description="Helical" evidence="7">
    <location>
        <begin position="323"/>
        <end position="347"/>
    </location>
</feature>
<feature type="transmembrane region" description="Helical" evidence="7">
    <location>
        <begin position="274"/>
        <end position="294"/>
    </location>
</feature>
<evidence type="ECO:0000256" key="6">
    <source>
        <dbReference type="ARBA" id="ARBA00023136"/>
    </source>
</evidence>
<evidence type="ECO:0000256" key="3">
    <source>
        <dbReference type="ARBA" id="ARBA00022448"/>
    </source>
</evidence>